<proteinExistence type="predicted"/>
<organism evidence="2 3">
    <name type="scientific">Operophtera brumata</name>
    <name type="common">Winter moth</name>
    <name type="synonym">Phalaena brumata</name>
    <dbReference type="NCBI Taxonomy" id="104452"/>
    <lineage>
        <taxon>Eukaryota</taxon>
        <taxon>Metazoa</taxon>
        <taxon>Ecdysozoa</taxon>
        <taxon>Arthropoda</taxon>
        <taxon>Hexapoda</taxon>
        <taxon>Insecta</taxon>
        <taxon>Pterygota</taxon>
        <taxon>Neoptera</taxon>
        <taxon>Endopterygota</taxon>
        <taxon>Lepidoptera</taxon>
        <taxon>Glossata</taxon>
        <taxon>Ditrysia</taxon>
        <taxon>Geometroidea</taxon>
        <taxon>Geometridae</taxon>
        <taxon>Larentiinae</taxon>
        <taxon>Operophtera</taxon>
    </lineage>
</organism>
<keyword evidence="3" id="KW-1185">Reference proteome</keyword>
<protein>
    <submittedName>
        <fullName evidence="2">Uncharacterized protein</fullName>
    </submittedName>
</protein>
<evidence type="ECO:0000256" key="1">
    <source>
        <dbReference type="SAM" id="MobiDB-lite"/>
    </source>
</evidence>
<comment type="caution">
    <text evidence="2">The sequence shown here is derived from an EMBL/GenBank/DDBJ whole genome shotgun (WGS) entry which is preliminary data.</text>
</comment>
<evidence type="ECO:0000313" key="3">
    <source>
        <dbReference type="Proteomes" id="UP000037510"/>
    </source>
</evidence>
<gene>
    <name evidence="2" type="ORF">OBRU01_01430</name>
</gene>
<reference evidence="2 3" key="1">
    <citation type="journal article" date="2015" name="Genome Biol. Evol.">
        <title>The genome of winter moth (Operophtera brumata) provides a genomic perspective on sexual dimorphism and phenology.</title>
        <authorList>
            <person name="Derks M.F."/>
            <person name="Smit S."/>
            <person name="Salis L."/>
            <person name="Schijlen E."/>
            <person name="Bossers A."/>
            <person name="Mateman C."/>
            <person name="Pijl A.S."/>
            <person name="de Ridder D."/>
            <person name="Groenen M.A."/>
            <person name="Visser M.E."/>
            <person name="Megens H.J."/>
        </authorList>
    </citation>
    <scope>NUCLEOTIDE SEQUENCE [LARGE SCALE GENOMIC DNA]</scope>
    <source>
        <strain evidence="2">WM2013NL</strain>
        <tissue evidence="2">Head and thorax</tissue>
    </source>
</reference>
<accession>A0A0L7LU14</accession>
<sequence>MGIFRAKLESCSVCAEGDKRVDYEVAGSAGTCQENKDETEPAQPRQAITAHANDTRRRPAYGKVTIITTIHKRLNERKTPAQTARARAPTLDICVATQMRGMLAYQLQPYLGQEIGNLYRLSIGGTQREAGASRRAPPPSRGDTATRQVEVELSATPPPPATPPHTR</sequence>
<dbReference type="Proteomes" id="UP000037510">
    <property type="component" value="Unassembled WGS sequence"/>
</dbReference>
<dbReference type="EMBL" id="JTDY01000085">
    <property type="protein sequence ID" value="KOB78973.1"/>
    <property type="molecule type" value="Genomic_DNA"/>
</dbReference>
<dbReference type="AlphaFoldDB" id="A0A0L7LU14"/>
<evidence type="ECO:0000313" key="2">
    <source>
        <dbReference type="EMBL" id="KOB78973.1"/>
    </source>
</evidence>
<feature type="compositionally biased region" description="Pro residues" evidence="1">
    <location>
        <begin position="156"/>
        <end position="167"/>
    </location>
</feature>
<name>A0A0L7LU14_OPEBR</name>
<feature type="region of interest" description="Disordered" evidence="1">
    <location>
        <begin position="127"/>
        <end position="167"/>
    </location>
</feature>